<dbReference type="EMBL" id="BJWL01000008">
    <property type="protein sequence ID" value="GFY92142.1"/>
    <property type="molecule type" value="Genomic_DNA"/>
</dbReference>
<organism evidence="1 2">
    <name type="scientific">Actinidia rufa</name>
    <dbReference type="NCBI Taxonomy" id="165716"/>
    <lineage>
        <taxon>Eukaryota</taxon>
        <taxon>Viridiplantae</taxon>
        <taxon>Streptophyta</taxon>
        <taxon>Embryophyta</taxon>
        <taxon>Tracheophyta</taxon>
        <taxon>Spermatophyta</taxon>
        <taxon>Magnoliopsida</taxon>
        <taxon>eudicotyledons</taxon>
        <taxon>Gunneridae</taxon>
        <taxon>Pentapetalae</taxon>
        <taxon>asterids</taxon>
        <taxon>Ericales</taxon>
        <taxon>Actinidiaceae</taxon>
        <taxon>Actinidia</taxon>
    </lineage>
</organism>
<proteinExistence type="predicted"/>
<evidence type="ECO:0000313" key="2">
    <source>
        <dbReference type="Proteomes" id="UP000585474"/>
    </source>
</evidence>
<dbReference type="AlphaFoldDB" id="A0A7J0F0E1"/>
<gene>
    <name evidence="1" type="ORF">Acr_08g0005380</name>
</gene>
<accession>A0A7J0F0E1</accession>
<dbReference type="Proteomes" id="UP000585474">
    <property type="component" value="Unassembled WGS sequence"/>
</dbReference>
<comment type="caution">
    <text evidence="1">The sequence shown here is derived from an EMBL/GenBank/DDBJ whole genome shotgun (WGS) entry which is preliminary data.</text>
</comment>
<reference evidence="1 2" key="1">
    <citation type="submission" date="2019-07" db="EMBL/GenBank/DDBJ databases">
        <title>De Novo Assembly of kiwifruit Actinidia rufa.</title>
        <authorList>
            <person name="Sugita-Konishi S."/>
            <person name="Sato K."/>
            <person name="Mori E."/>
            <person name="Abe Y."/>
            <person name="Kisaki G."/>
            <person name="Hamano K."/>
            <person name="Suezawa K."/>
            <person name="Otani M."/>
            <person name="Fukuda T."/>
            <person name="Manabe T."/>
            <person name="Gomi K."/>
            <person name="Tabuchi M."/>
            <person name="Akimitsu K."/>
            <person name="Kataoka I."/>
        </authorList>
    </citation>
    <scope>NUCLEOTIDE SEQUENCE [LARGE SCALE GENOMIC DNA]</scope>
    <source>
        <strain evidence="2">cv. Fuchu</strain>
    </source>
</reference>
<keyword evidence="2" id="KW-1185">Reference proteome</keyword>
<evidence type="ECO:0000313" key="1">
    <source>
        <dbReference type="EMBL" id="GFY92142.1"/>
    </source>
</evidence>
<sequence length="229" mass="25534">MGEDQVVCDNVGFSRGVSDRAISNIVRTSTGAMVPVPTLFGFGEGYYPWGEDVPPHQIQGRHWRWPHARSHQILELRASIPSEPQVCWESVICFPGHVAGYSTIVWLAIKGKLSTSDRPWMDWFMFLSAHIRGLLVLGVVEVRSERNTMTGVCACKVVVSTQVCFSLDDVRVVMLVDFKVKVEWGNHVKSLGLPKAALNPICPEVGRWFTGAAHCYYFRGVLDVAILFA</sequence>
<name>A0A7J0F0E1_9ERIC</name>
<protein>
    <submittedName>
        <fullName evidence="1">Uncharacterized protein</fullName>
    </submittedName>
</protein>